<evidence type="ECO:0000313" key="6">
    <source>
        <dbReference type="EMBL" id="KAH6834672.1"/>
    </source>
</evidence>
<proteinExistence type="predicted"/>
<organism evidence="6 7">
    <name type="scientific">Perilla frutescens var. hirtella</name>
    <name type="common">Perilla citriodora</name>
    <name type="synonym">Perilla setoyensis</name>
    <dbReference type="NCBI Taxonomy" id="608512"/>
    <lineage>
        <taxon>Eukaryota</taxon>
        <taxon>Viridiplantae</taxon>
        <taxon>Streptophyta</taxon>
        <taxon>Embryophyta</taxon>
        <taxon>Tracheophyta</taxon>
        <taxon>Spermatophyta</taxon>
        <taxon>Magnoliopsida</taxon>
        <taxon>eudicotyledons</taxon>
        <taxon>Gunneridae</taxon>
        <taxon>Pentapetalae</taxon>
        <taxon>asterids</taxon>
        <taxon>lamiids</taxon>
        <taxon>Lamiales</taxon>
        <taxon>Lamiaceae</taxon>
        <taxon>Nepetoideae</taxon>
        <taxon>Elsholtzieae</taxon>
        <taxon>Perilla</taxon>
    </lineage>
</organism>
<name>A0AAD4PD99_PERFH</name>
<keyword evidence="2 3" id="KW-0539">Nucleus</keyword>
<feature type="domain" description="CCT" evidence="5">
    <location>
        <begin position="320"/>
        <end position="362"/>
    </location>
</feature>
<evidence type="ECO:0000256" key="2">
    <source>
        <dbReference type="ARBA" id="ARBA00023242"/>
    </source>
</evidence>
<dbReference type="Pfam" id="PF06203">
    <property type="entry name" value="CCT"/>
    <property type="match status" value="1"/>
</dbReference>
<accession>A0AAD4PD99</accession>
<evidence type="ECO:0000256" key="4">
    <source>
        <dbReference type="SAM" id="MobiDB-lite"/>
    </source>
</evidence>
<dbReference type="GO" id="GO:0009909">
    <property type="term" value="P:regulation of flower development"/>
    <property type="evidence" value="ECO:0007669"/>
    <property type="project" value="InterPro"/>
</dbReference>
<dbReference type="GO" id="GO:0003700">
    <property type="term" value="F:DNA-binding transcription factor activity"/>
    <property type="evidence" value="ECO:0007669"/>
    <property type="project" value="TreeGrafter"/>
</dbReference>
<feature type="region of interest" description="Disordered" evidence="4">
    <location>
        <begin position="79"/>
        <end position="99"/>
    </location>
</feature>
<reference evidence="6 7" key="1">
    <citation type="journal article" date="2021" name="Nat. Commun.">
        <title>Incipient diploidization of the medicinal plant Perilla within 10,000 years.</title>
        <authorList>
            <person name="Zhang Y."/>
            <person name="Shen Q."/>
            <person name="Leng L."/>
            <person name="Zhang D."/>
            <person name="Chen S."/>
            <person name="Shi Y."/>
            <person name="Ning Z."/>
            <person name="Chen S."/>
        </authorList>
    </citation>
    <scope>NUCLEOTIDE SEQUENCE [LARGE SCALE GENOMIC DNA]</scope>
    <source>
        <strain evidence="7">cv. PC099</strain>
    </source>
</reference>
<dbReference type="PANTHER" id="PTHR31319:SF110">
    <property type="entry name" value="CCT MOTIF FAMILY PROTEIN"/>
    <property type="match status" value="1"/>
</dbReference>
<dbReference type="InterPro" id="IPR045281">
    <property type="entry name" value="CONSTANS-like"/>
</dbReference>
<dbReference type="InterPro" id="IPR010402">
    <property type="entry name" value="CCT_domain"/>
</dbReference>
<dbReference type="Proteomes" id="UP001190926">
    <property type="component" value="Unassembled WGS sequence"/>
</dbReference>
<evidence type="ECO:0000313" key="7">
    <source>
        <dbReference type="Proteomes" id="UP001190926"/>
    </source>
</evidence>
<gene>
    <name evidence="6" type="ORF">C2S53_019814</name>
</gene>
<evidence type="ECO:0000256" key="3">
    <source>
        <dbReference type="PROSITE-ProRule" id="PRU00357"/>
    </source>
</evidence>
<keyword evidence="7" id="KW-1185">Reference proteome</keyword>
<dbReference type="AlphaFoldDB" id="A0AAD4PD99"/>
<evidence type="ECO:0000259" key="5">
    <source>
        <dbReference type="PROSITE" id="PS51017"/>
    </source>
</evidence>
<dbReference type="GO" id="GO:0005634">
    <property type="term" value="C:nucleus"/>
    <property type="evidence" value="ECO:0007669"/>
    <property type="project" value="UniProtKB-SubCell"/>
</dbReference>
<evidence type="ECO:0000256" key="1">
    <source>
        <dbReference type="ARBA" id="ARBA00004123"/>
    </source>
</evidence>
<comment type="subcellular location">
    <subcellularLocation>
        <location evidence="1 3">Nucleus</location>
    </subcellularLocation>
</comment>
<dbReference type="PROSITE" id="PS51017">
    <property type="entry name" value="CCT"/>
    <property type="match status" value="1"/>
</dbReference>
<sequence>MMQNDVVPPQEHLPINDEITSPLGAHIFEFCESELFPENLQNSEAASSSNCCYEEHSSSYPTPRALSITMDHNNIYNTTVDDSNIPPPPPSSAAACSSPSNRNSNLASCMLLEDQTVDDISASIDFTLSPSFHDQQQQYNSNQEPLFNMSNQIQLLGDVAAAEGSLYAPHLYNPEPMVAPPPPVLGPPITKEDYNIRLRSSSSPACTLADPMIGSYLSSSSVTAPFSFDSSWLLFTGGSGMLLGTDFSHQELESQGDNGGFFLPDSLARVFNCSSGDLQTLSSSESQHMLNASPSTTLASEISSLEDPTFKVGKLSAEERKRKIHRYLKKRNERNFSKKIKYACRKTLADSRPRVRGRFAKNDELGELARNAGNNQDDDVDEDVNQMFRNSMPDHHHKAVKDEDGMDPSELFAHMSEVNSFKCNYPIQSWI</sequence>
<comment type="caution">
    <text evidence="6">The sequence shown here is derived from an EMBL/GenBank/DDBJ whole genome shotgun (WGS) entry which is preliminary data.</text>
</comment>
<dbReference type="PANTHER" id="PTHR31319">
    <property type="entry name" value="ZINC FINGER PROTEIN CONSTANS-LIKE 4"/>
    <property type="match status" value="1"/>
</dbReference>
<dbReference type="EMBL" id="SDAM02000045">
    <property type="protein sequence ID" value="KAH6834672.1"/>
    <property type="molecule type" value="Genomic_DNA"/>
</dbReference>
<protein>
    <recommendedName>
        <fullName evidence="5">CCT domain-containing protein</fullName>
    </recommendedName>
</protein>